<dbReference type="InterPro" id="IPR050188">
    <property type="entry name" value="RluA_PseudoU_synthase"/>
</dbReference>
<dbReference type="PANTHER" id="PTHR21600:SF40">
    <property type="entry name" value="PSEUDOURIDYLATE SYNTHASE RPUSD2"/>
    <property type="match status" value="1"/>
</dbReference>
<evidence type="ECO:0000313" key="3">
    <source>
        <dbReference type="EMBL" id="CAD9402819.1"/>
    </source>
</evidence>
<dbReference type="AlphaFoldDB" id="A0A7S2BPR6"/>
<dbReference type="SUPFAM" id="SSF55120">
    <property type="entry name" value="Pseudouridine synthase"/>
    <property type="match status" value="1"/>
</dbReference>
<accession>A0A7S2BPR6</accession>
<dbReference type="GO" id="GO:0009982">
    <property type="term" value="F:pseudouridine synthase activity"/>
    <property type="evidence" value="ECO:0007669"/>
    <property type="project" value="InterPro"/>
</dbReference>
<feature type="compositionally biased region" description="Polar residues" evidence="1">
    <location>
        <begin position="96"/>
        <end position="106"/>
    </location>
</feature>
<organism evidence="3">
    <name type="scientific">Octactis speculum</name>
    <dbReference type="NCBI Taxonomy" id="3111310"/>
    <lineage>
        <taxon>Eukaryota</taxon>
        <taxon>Sar</taxon>
        <taxon>Stramenopiles</taxon>
        <taxon>Ochrophyta</taxon>
        <taxon>Dictyochophyceae</taxon>
        <taxon>Dictyochales</taxon>
        <taxon>Dictyochaceae</taxon>
        <taxon>Octactis</taxon>
    </lineage>
</organism>
<dbReference type="InterPro" id="IPR020103">
    <property type="entry name" value="PsdUridine_synth_cat_dom_sf"/>
</dbReference>
<dbReference type="GO" id="GO:0000455">
    <property type="term" value="P:enzyme-directed rRNA pseudouridine synthesis"/>
    <property type="evidence" value="ECO:0007669"/>
    <property type="project" value="TreeGrafter"/>
</dbReference>
<name>A0A7S2BPR6_9STRA</name>
<dbReference type="Pfam" id="PF00849">
    <property type="entry name" value="PseudoU_synth_2"/>
    <property type="match status" value="1"/>
</dbReference>
<proteinExistence type="predicted"/>
<feature type="domain" description="Pseudouridine synthase RsuA/RluA-like" evidence="2">
    <location>
        <begin position="23"/>
        <end position="64"/>
    </location>
</feature>
<feature type="region of interest" description="Disordered" evidence="1">
    <location>
        <begin position="113"/>
        <end position="142"/>
    </location>
</feature>
<dbReference type="GO" id="GO:0003723">
    <property type="term" value="F:RNA binding"/>
    <property type="evidence" value="ECO:0007669"/>
    <property type="project" value="InterPro"/>
</dbReference>
<dbReference type="EMBL" id="HBGS01017263">
    <property type="protein sequence ID" value="CAD9402819.1"/>
    <property type="molecule type" value="Transcribed_RNA"/>
</dbReference>
<evidence type="ECO:0000256" key="1">
    <source>
        <dbReference type="SAM" id="MobiDB-lite"/>
    </source>
</evidence>
<protein>
    <recommendedName>
        <fullName evidence="2">Pseudouridine synthase RsuA/RluA-like domain-containing protein</fullName>
    </recommendedName>
</protein>
<gene>
    <name evidence="3" type="ORF">DSPE1174_LOCUS9076</name>
</gene>
<reference evidence="3" key="1">
    <citation type="submission" date="2021-01" db="EMBL/GenBank/DDBJ databases">
        <authorList>
            <person name="Corre E."/>
            <person name="Pelletier E."/>
            <person name="Niang G."/>
            <person name="Scheremetjew M."/>
            <person name="Finn R."/>
            <person name="Kale V."/>
            <person name="Holt S."/>
            <person name="Cochrane G."/>
            <person name="Meng A."/>
            <person name="Brown T."/>
            <person name="Cohen L."/>
        </authorList>
    </citation>
    <scope>NUCLEOTIDE SEQUENCE</scope>
    <source>
        <strain evidence="3">CCMP1381</strain>
    </source>
</reference>
<dbReference type="Gene3D" id="3.30.2350.10">
    <property type="entry name" value="Pseudouridine synthase"/>
    <property type="match status" value="1"/>
</dbReference>
<dbReference type="PANTHER" id="PTHR21600">
    <property type="entry name" value="MITOCHONDRIAL RNA PSEUDOURIDINE SYNTHASE"/>
    <property type="match status" value="1"/>
</dbReference>
<sequence length="222" mass="24893">MVRVAYSLTPRKPDLHKRWTVCEKSEGKRALSVFSLIRYDSLTQTSLLRCAPVTGRTHQLRVHLMSIGFPIKDDPLYATPYAARDVITNDDPLHDNAQSNGDVTNTVEKEDKIGSLNGSLSTPRDDVTQQQQEEQQEEQRDVETLREDALLELCVCCTQGEQAAFSSDQLRSTGIYLHAHRCDFLNAEGDQIELTLKVPPPCWATPLLGYPPVRPPSTEGIF</sequence>
<feature type="region of interest" description="Disordered" evidence="1">
    <location>
        <begin position="89"/>
        <end position="108"/>
    </location>
</feature>
<dbReference type="InterPro" id="IPR006145">
    <property type="entry name" value="PsdUridine_synth_RsuA/RluA"/>
</dbReference>
<evidence type="ECO:0000259" key="2">
    <source>
        <dbReference type="Pfam" id="PF00849"/>
    </source>
</evidence>